<dbReference type="EC" id="2.7.1.35" evidence="1"/>
<evidence type="ECO:0000256" key="2">
    <source>
        <dbReference type="ARBA" id="ARBA00022679"/>
    </source>
</evidence>
<keyword evidence="3" id="KW-0547">Nucleotide-binding</keyword>
<evidence type="ECO:0000313" key="8">
    <source>
        <dbReference type="EMBL" id="ADV27495.1"/>
    </source>
</evidence>
<dbReference type="Gene3D" id="3.40.1190.20">
    <property type="match status" value="1"/>
</dbReference>
<dbReference type="GO" id="GO:0009443">
    <property type="term" value="P:pyridoxal 5'-phosphate salvage"/>
    <property type="evidence" value="ECO:0007669"/>
    <property type="project" value="InterPro"/>
</dbReference>
<feature type="domain" description="Pyridoxamine kinase/Phosphomethylpyrimidine kinase" evidence="7">
    <location>
        <begin position="108"/>
        <end position="279"/>
    </location>
</feature>
<dbReference type="EMBL" id="CP002446">
    <property type="protein sequence ID" value="ADV27495.1"/>
    <property type="molecule type" value="Genomic_DNA"/>
</dbReference>
<dbReference type="InterPro" id="IPR029056">
    <property type="entry name" value="Ribokinase-like"/>
</dbReference>
<keyword evidence="2" id="KW-0808">Transferase</keyword>
<dbReference type="SUPFAM" id="SSF53613">
    <property type="entry name" value="Ribokinase-like"/>
    <property type="match status" value="1"/>
</dbReference>
<dbReference type="InterPro" id="IPR004625">
    <property type="entry name" value="PyrdxlKinase"/>
</dbReference>
<proteinExistence type="predicted"/>
<feature type="region of interest" description="Disordered" evidence="6">
    <location>
        <begin position="1"/>
        <end position="21"/>
    </location>
</feature>
<evidence type="ECO:0000313" key="9">
    <source>
        <dbReference type="Proteomes" id="UP000008632"/>
    </source>
</evidence>
<keyword evidence="9" id="KW-1185">Reference proteome</keyword>
<sequence>MSELESHLVHERRNRPQGPSPVDLVSVQSQLAYGYAGNSAAVPVLRMLGVRVAEVPTTLFSNTPFYDTLRGHVLPADWLADLLAGLDERGVTARAPLLASGYFGSVANGEAFADWLERNHAAGTAPRYLLDPVIGDTHTGAYVEPGLEAVFVQRLLPLAWMVTPNAFELERLAGRPALLESDALEAARSLLERGPEWVLAHSVASEAEDEADDLVTLLVGREQAWRLRSPRLHVDVAGTGDVLTALMATFLLRGEAPQRAAERALAGVHATLESTLANGWEELDVQAAPAAALADEGVARFPAVAL</sequence>
<dbReference type="PANTHER" id="PTHR10534">
    <property type="entry name" value="PYRIDOXAL KINASE"/>
    <property type="match status" value="1"/>
</dbReference>
<feature type="compositionally biased region" description="Basic and acidic residues" evidence="6">
    <location>
        <begin position="1"/>
        <end position="11"/>
    </location>
</feature>
<dbReference type="HOGENOM" id="CLU_046496_3_1_6"/>
<evidence type="ECO:0000256" key="4">
    <source>
        <dbReference type="ARBA" id="ARBA00022777"/>
    </source>
</evidence>
<dbReference type="AlphaFoldDB" id="E6WTJ6"/>
<name>E6WTJ6_PSEUU</name>
<dbReference type="STRING" id="743721.Psesu_1653"/>
<evidence type="ECO:0000256" key="3">
    <source>
        <dbReference type="ARBA" id="ARBA00022741"/>
    </source>
</evidence>
<dbReference type="GO" id="GO:0005524">
    <property type="term" value="F:ATP binding"/>
    <property type="evidence" value="ECO:0007669"/>
    <property type="project" value="UniProtKB-KW"/>
</dbReference>
<dbReference type="PANTHER" id="PTHR10534:SF2">
    <property type="entry name" value="PYRIDOXAL KINASE"/>
    <property type="match status" value="1"/>
</dbReference>
<dbReference type="Proteomes" id="UP000008632">
    <property type="component" value="Chromosome"/>
</dbReference>
<keyword evidence="5" id="KW-0067">ATP-binding</keyword>
<accession>E6WTJ6</accession>
<evidence type="ECO:0000256" key="5">
    <source>
        <dbReference type="ARBA" id="ARBA00022840"/>
    </source>
</evidence>
<dbReference type="Pfam" id="PF08543">
    <property type="entry name" value="Phos_pyr_kin"/>
    <property type="match status" value="1"/>
</dbReference>
<evidence type="ECO:0000259" key="7">
    <source>
        <dbReference type="Pfam" id="PF08543"/>
    </source>
</evidence>
<dbReference type="KEGG" id="psu:Psesu_1653"/>
<organism evidence="8 9">
    <name type="scientific">Pseudoxanthomonas suwonensis (strain 11-1)</name>
    <dbReference type="NCBI Taxonomy" id="743721"/>
    <lineage>
        <taxon>Bacteria</taxon>
        <taxon>Pseudomonadati</taxon>
        <taxon>Pseudomonadota</taxon>
        <taxon>Gammaproteobacteria</taxon>
        <taxon>Lysobacterales</taxon>
        <taxon>Lysobacteraceae</taxon>
        <taxon>Pseudoxanthomonas</taxon>
    </lineage>
</organism>
<dbReference type="eggNOG" id="COG2240">
    <property type="taxonomic scope" value="Bacteria"/>
</dbReference>
<protein>
    <recommendedName>
        <fullName evidence="1">pyridoxal kinase</fullName>
        <ecNumber evidence="1">2.7.1.35</ecNumber>
    </recommendedName>
</protein>
<gene>
    <name evidence="8" type="ordered locus">Psesu_1653</name>
</gene>
<dbReference type="GO" id="GO:0005829">
    <property type="term" value="C:cytosol"/>
    <property type="evidence" value="ECO:0007669"/>
    <property type="project" value="TreeGrafter"/>
</dbReference>
<dbReference type="InterPro" id="IPR013749">
    <property type="entry name" value="PM/HMP-P_kinase-1"/>
</dbReference>
<dbReference type="RefSeq" id="WP_013535323.1">
    <property type="nucleotide sequence ID" value="NC_014924.1"/>
</dbReference>
<dbReference type="GO" id="GO:0008478">
    <property type="term" value="F:pyridoxal kinase activity"/>
    <property type="evidence" value="ECO:0007669"/>
    <property type="project" value="UniProtKB-EC"/>
</dbReference>
<dbReference type="OrthoDB" id="9800808at2"/>
<evidence type="ECO:0000256" key="1">
    <source>
        <dbReference type="ARBA" id="ARBA00012104"/>
    </source>
</evidence>
<dbReference type="CDD" id="cd01173">
    <property type="entry name" value="pyridoxal_pyridoxamine_kinase"/>
    <property type="match status" value="1"/>
</dbReference>
<reference evidence="8 9" key="1">
    <citation type="submission" date="2011-01" db="EMBL/GenBank/DDBJ databases">
        <title>Complete sequence of Pseudoxanthomonas suwonensis 11-1.</title>
        <authorList>
            <consortium name="US DOE Joint Genome Institute"/>
            <person name="Lucas S."/>
            <person name="Copeland A."/>
            <person name="Lapidus A."/>
            <person name="Cheng J.-F."/>
            <person name="Goodwin L."/>
            <person name="Pitluck S."/>
            <person name="Teshima H."/>
            <person name="Detter J.C."/>
            <person name="Han C."/>
            <person name="Tapia R."/>
            <person name="Land M."/>
            <person name="Hauser L."/>
            <person name="Kyrpides N."/>
            <person name="Ivanova N."/>
            <person name="Ovchinnikova G."/>
            <person name="Siebers A.K."/>
            <person name="Allgaier M."/>
            <person name="Thelen M.P."/>
            <person name="Hugenholtz P."/>
            <person name="Gladden J."/>
            <person name="Woyke T."/>
        </authorList>
    </citation>
    <scope>NUCLEOTIDE SEQUENCE [LARGE SCALE GENOMIC DNA]</scope>
    <source>
        <strain evidence="9">11-1</strain>
    </source>
</reference>
<dbReference type="NCBIfam" id="TIGR00687">
    <property type="entry name" value="pyridox_kin"/>
    <property type="match status" value="1"/>
</dbReference>
<evidence type="ECO:0000256" key="6">
    <source>
        <dbReference type="SAM" id="MobiDB-lite"/>
    </source>
</evidence>
<keyword evidence="4 8" id="KW-0418">Kinase</keyword>